<comment type="caution">
    <text evidence="2">The sequence shown here is derived from an EMBL/GenBank/DDBJ whole genome shotgun (WGS) entry which is preliminary data.</text>
</comment>
<name>A0ABS6WB87_9BIFI</name>
<gene>
    <name evidence="2" type="ORF">KIH73_10450</name>
</gene>
<keyword evidence="3" id="KW-1185">Reference proteome</keyword>
<evidence type="ECO:0000313" key="2">
    <source>
        <dbReference type="EMBL" id="MBW3083764.1"/>
    </source>
</evidence>
<protein>
    <submittedName>
        <fullName evidence="2">Glycosyltransferase family 2 protein</fullName>
    </submittedName>
</protein>
<dbReference type="Proteomes" id="UP000812844">
    <property type="component" value="Unassembled WGS sequence"/>
</dbReference>
<sequence>MPTMKFANVLLETNPRSLKYPSLYCSADQPVVFDKGTSEWVLYGAGEYDFTTYFNSLSVLKLREYTIAKGFSLHLELKGAACTIEQTMGDAFSAHATPVDGTLREVPASDDWQSVDLPLTVTDEMVIVGFVIRTEGNASIRNGYYTVDYDGSLRDVELALATTTFKKERFIERNIGLVRDQILASDDEIAGHFNMYVIDNGRTLDTEALSSDRVHVRPNDNVGGAGGFTCGMIEAMEQTPQATNILLMDDDVAVSPESIKRTYNLLRLVNDEYADAFISGAMLNLEIGEDQWEDIGFMTPAGTFSPTKPPLRMTKFEDLIYNEIFQPTKEMRGQRYAAWWYCCIPIATIKREGLPLPVFVRCDDAEYGIRCQPKFMSMNGLCVWHMSFHARYNAAVERYQTTRNTMIAQATTGMAPNSDFMYELHNNIRLELKKFGYANAELCLDAFEDFLKGPRFIRQMGVAEERFMRANKVKEKLVPFAELQRQADANPELEGFDLTKIDRQLVDSDKPRNIVERLNDLLTDNGQRIIKTEGEGYAVIPAMGWVYPAGVIRNKKYLIVIDWYNRSGAIRVKDPKRFDAIMKRYHRDLRYYKRNANRLRAEYAAAREELTSVKFWKHYLKMD</sequence>
<dbReference type="RefSeq" id="WP_219083264.1">
    <property type="nucleotide sequence ID" value="NZ_JAHBBD010000036.1"/>
</dbReference>
<dbReference type="EMBL" id="JAHBBD010000036">
    <property type="protein sequence ID" value="MBW3083764.1"/>
    <property type="molecule type" value="Genomic_DNA"/>
</dbReference>
<reference evidence="2 3" key="1">
    <citation type="submission" date="2021-05" db="EMBL/GenBank/DDBJ databases">
        <title>Phylogenetic classification of ten novel species belonging to the genus Bifidobacterium comprising B. colchicus sp. nov., B. abeli sp. nov., B. bicoloris sp. nov., B. guerezis sp. nov., B. rosaliae sp. nov., B. santillanensis sp. nov., B. argentati sp. nov., B. amazzoni sp. nov., B. pluviali sp. nov., and B. pinnaculum sp. nov.</title>
        <authorList>
            <person name="Lugli G.A."/>
            <person name="Ruiz Garcia L."/>
            <person name="Margolles A."/>
            <person name="Ventura M."/>
        </authorList>
    </citation>
    <scope>NUCLEOTIDE SEQUENCE [LARGE SCALE GENOMIC DNA]</scope>
    <source>
        <strain evidence="2 3">6T3</strain>
    </source>
</reference>
<evidence type="ECO:0000256" key="1">
    <source>
        <dbReference type="SAM" id="Coils"/>
    </source>
</evidence>
<keyword evidence="1" id="KW-0175">Coiled coil</keyword>
<proteinExistence type="predicted"/>
<evidence type="ECO:0000313" key="3">
    <source>
        <dbReference type="Proteomes" id="UP000812844"/>
    </source>
</evidence>
<accession>A0ABS6WB87</accession>
<feature type="coiled-coil region" evidence="1">
    <location>
        <begin position="582"/>
        <end position="609"/>
    </location>
</feature>
<organism evidence="2 3">
    <name type="scientific">Bifidobacterium phasiani</name>
    <dbReference type="NCBI Taxonomy" id="2834431"/>
    <lineage>
        <taxon>Bacteria</taxon>
        <taxon>Bacillati</taxon>
        <taxon>Actinomycetota</taxon>
        <taxon>Actinomycetes</taxon>
        <taxon>Bifidobacteriales</taxon>
        <taxon>Bifidobacteriaceae</taxon>
        <taxon>Bifidobacterium</taxon>
    </lineage>
</organism>